<dbReference type="InterPro" id="IPR000700">
    <property type="entry name" value="PAS-assoc_C"/>
</dbReference>
<evidence type="ECO:0008006" key="8">
    <source>
        <dbReference type="Google" id="ProtNLM"/>
    </source>
</evidence>
<evidence type="ECO:0000259" key="3">
    <source>
        <dbReference type="PROSITE" id="PS50113"/>
    </source>
</evidence>
<feature type="transmembrane region" description="Helical" evidence="1">
    <location>
        <begin position="182"/>
        <end position="201"/>
    </location>
</feature>
<dbReference type="PROSITE" id="PS50883">
    <property type="entry name" value="EAL"/>
    <property type="match status" value="1"/>
</dbReference>
<dbReference type="InterPro" id="IPR000014">
    <property type="entry name" value="PAS"/>
</dbReference>
<dbReference type="Proteomes" id="UP001157134">
    <property type="component" value="Unassembled WGS sequence"/>
</dbReference>
<dbReference type="SMART" id="SM00091">
    <property type="entry name" value="PAS"/>
    <property type="match status" value="3"/>
</dbReference>
<gene>
    <name evidence="6" type="ORF">tloyanaT_36600</name>
</gene>
<feature type="domain" description="EAL" evidence="4">
    <location>
        <begin position="631"/>
        <end position="885"/>
    </location>
</feature>
<dbReference type="InterPro" id="IPR052155">
    <property type="entry name" value="Biofilm_reg_signaling"/>
</dbReference>
<dbReference type="SMART" id="SM00267">
    <property type="entry name" value="GGDEF"/>
    <property type="match status" value="1"/>
</dbReference>
<dbReference type="InterPro" id="IPR029787">
    <property type="entry name" value="Nucleotide_cyclase"/>
</dbReference>
<accession>A0ABQ6HK43</accession>
<feature type="domain" description="PAC" evidence="3">
    <location>
        <begin position="283"/>
        <end position="335"/>
    </location>
</feature>
<dbReference type="NCBIfam" id="TIGR00254">
    <property type="entry name" value="GGDEF"/>
    <property type="match status" value="1"/>
</dbReference>
<dbReference type="PROSITE" id="PS50112">
    <property type="entry name" value="PAS"/>
    <property type="match status" value="2"/>
</dbReference>
<keyword evidence="1" id="KW-1133">Transmembrane helix</keyword>
<evidence type="ECO:0000259" key="2">
    <source>
        <dbReference type="PROSITE" id="PS50112"/>
    </source>
</evidence>
<dbReference type="Pfam" id="PF00563">
    <property type="entry name" value="EAL"/>
    <property type="match status" value="1"/>
</dbReference>
<dbReference type="PIRSF" id="PIRSF005925">
    <property type="entry name" value="Dos"/>
    <property type="match status" value="1"/>
</dbReference>
<sequence length="898" mass="102246">MHASFLVKMRTTIVNLSFSAFIIFILALTTPSLFAQSLQNVFHTHNAVMLIIDADSGEIIDANSAAEQFYGRTLKSLKTMQIQDINLLSEEQVAVERELAQTENRSYFIFRHKVADDKVKTVAVYARPITYQGKNALFSIIQDIDKEREFKEALWHYKSNLEHLVDSQVSEIEKAKKQQVQLLWIGLIVLLVMVIVLYYLLCRKKAAEEKQLLLEQIVEQSPIPIQTTNEEGKITYVNKKFASVTGYSAKYLIGKSPSLLKSGKHNVTLYDELWETISKGEHWVGEFFNRKKSGENFWERANIYPLMNKKNKISSYVAIKEDITQAKENEKTLRLASAVFETAAEAVMVTDADNKIIAINHAFTQITGYSEEEVIGQDPAILSSGHHEVDFYRQMKNELLITGQWQGEICNRKKNGEVFYEWLSIKTLRDDTGKLESYVSIFSDITKRKQAEDKIYLQAHYDSLTGLANRNLFIDRLQQHLSRAKRDNTPTVLLFIDLDGFKGVNDTFGHSIGDELLKLSAKRIKSSLRDSDTVCRLSGDEFAAVVVGDNDVFSVEKIASKILAELAKPFIIDNNEAYVTASIGISMAPEDGENTETLLSKADNAMYKAKRTGKNNIQFYTKDMDEKAQKRRMLEIELRKAILQNEFTLFFQPIHDITSNRVSSAEALIRWEHPDRGIISPGDFIPVAENIGVITEIGDWVLQEACAKAKQWLTLYKNPPKVSVNISSSQLHRQDFLSKLKLVLDRTELPPEYLVLEMTESLLIEEDKFVLTQLKEIREMGIELSIDDFGTGYSSLSYLKRFPVSILKIDRAFIKDILVNPEDEALACAILSIAKSLKLKVVAEGVEKQAQKELLSRHGCNHIQGYYLSPPISYRSFVDYMDNHYGSLHDPKLFPDWD</sequence>
<dbReference type="InterPro" id="IPR000160">
    <property type="entry name" value="GGDEF_dom"/>
</dbReference>
<evidence type="ECO:0000256" key="1">
    <source>
        <dbReference type="SAM" id="Phobius"/>
    </source>
</evidence>
<feature type="domain" description="PAC" evidence="3">
    <location>
        <begin position="405"/>
        <end position="457"/>
    </location>
</feature>
<dbReference type="Pfam" id="PF13188">
    <property type="entry name" value="PAS_8"/>
    <property type="match status" value="1"/>
</dbReference>
<keyword evidence="7" id="KW-1185">Reference proteome</keyword>
<dbReference type="NCBIfam" id="TIGR00229">
    <property type="entry name" value="sensory_box"/>
    <property type="match status" value="3"/>
</dbReference>
<dbReference type="InterPro" id="IPR001610">
    <property type="entry name" value="PAC"/>
</dbReference>
<name>A0ABQ6HK43_9GAMM</name>
<organism evidence="6 7">
    <name type="scientific">Thalassotalea loyana</name>
    <dbReference type="NCBI Taxonomy" id="280483"/>
    <lineage>
        <taxon>Bacteria</taxon>
        <taxon>Pseudomonadati</taxon>
        <taxon>Pseudomonadota</taxon>
        <taxon>Gammaproteobacteria</taxon>
        <taxon>Alteromonadales</taxon>
        <taxon>Colwelliaceae</taxon>
        <taxon>Thalassotalea</taxon>
    </lineage>
</organism>
<comment type="caution">
    <text evidence="6">The sequence shown here is derived from an EMBL/GenBank/DDBJ whole genome shotgun (WGS) entry which is preliminary data.</text>
</comment>
<dbReference type="PROSITE" id="PS50113">
    <property type="entry name" value="PAC"/>
    <property type="match status" value="2"/>
</dbReference>
<dbReference type="InterPro" id="IPR035919">
    <property type="entry name" value="EAL_sf"/>
</dbReference>
<dbReference type="InterPro" id="IPR035965">
    <property type="entry name" value="PAS-like_dom_sf"/>
</dbReference>
<dbReference type="CDD" id="cd01948">
    <property type="entry name" value="EAL"/>
    <property type="match status" value="1"/>
</dbReference>
<dbReference type="PANTHER" id="PTHR44757:SF2">
    <property type="entry name" value="BIOFILM ARCHITECTURE MAINTENANCE PROTEIN MBAA"/>
    <property type="match status" value="1"/>
</dbReference>
<dbReference type="SUPFAM" id="SSF141868">
    <property type="entry name" value="EAL domain-like"/>
    <property type="match status" value="1"/>
</dbReference>
<protein>
    <recommendedName>
        <fullName evidence="8">EAL domain-containing protein</fullName>
    </recommendedName>
</protein>
<proteinExistence type="predicted"/>
<dbReference type="Gene3D" id="3.30.450.20">
    <property type="entry name" value="PAS domain"/>
    <property type="match status" value="3"/>
</dbReference>
<evidence type="ECO:0000313" key="7">
    <source>
        <dbReference type="Proteomes" id="UP001157134"/>
    </source>
</evidence>
<feature type="domain" description="GGDEF" evidence="5">
    <location>
        <begin position="489"/>
        <end position="622"/>
    </location>
</feature>
<dbReference type="EMBL" id="BSSV01000012">
    <property type="protein sequence ID" value="GLX87407.1"/>
    <property type="molecule type" value="Genomic_DNA"/>
</dbReference>
<dbReference type="Pfam" id="PF13426">
    <property type="entry name" value="PAS_9"/>
    <property type="match status" value="2"/>
</dbReference>
<keyword evidence="1" id="KW-0472">Membrane</keyword>
<dbReference type="Pfam" id="PF00990">
    <property type="entry name" value="GGDEF"/>
    <property type="match status" value="1"/>
</dbReference>
<dbReference type="SUPFAM" id="SSF55073">
    <property type="entry name" value="Nucleotide cyclase"/>
    <property type="match status" value="1"/>
</dbReference>
<dbReference type="SUPFAM" id="SSF55785">
    <property type="entry name" value="PYP-like sensor domain (PAS domain)"/>
    <property type="match status" value="3"/>
</dbReference>
<evidence type="ECO:0000313" key="6">
    <source>
        <dbReference type="EMBL" id="GLX87407.1"/>
    </source>
</evidence>
<evidence type="ECO:0000259" key="4">
    <source>
        <dbReference type="PROSITE" id="PS50883"/>
    </source>
</evidence>
<evidence type="ECO:0000259" key="5">
    <source>
        <dbReference type="PROSITE" id="PS50887"/>
    </source>
</evidence>
<dbReference type="SMART" id="SM00086">
    <property type="entry name" value="PAC"/>
    <property type="match status" value="3"/>
</dbReference>
<reference evidence="6 7" key="1">
    <citation type="submission" date="2023-03" db="EMBL/GenBank/DDBJ databases">
        <title>Thalassotalea loyana LMG 22536T draft genome sequence.</title>
        <authorList>
            <person name="Sawabe T."/>
        </authorList>
    </citation>
    <scope>NUCLEOTIDE SEQUENCE [LARGE SCALE GENOMIC DNA]</scope>
    <source>
        <strain evidence="6 7">LMG 22536</strain>
    </source>
</reference>
<dbReference type="CDD" id="cd00130">
    <property type="entry name" value="PAS"/>
    <property type="match status" value="3"/>
</dbReference>
<feature type="domain" description="PAS" evidence="2">
    <location>
        <begin position="332"/>
        <end position="377"/>
    </location>
</feature>
<dbReference type="InterPro" id="IPR001633">
    <property type="entry name" value="EAL_dom"/>
</dbReference>
<dbReference type="Gene3D" id="3.20.20.450">
    <property type="entry name" value="EAL domain"/>
    <property type="match status" value="1"/>
</dbReference>
<keyword evidence="1" id="KW-0812">Transmembrane</keyword>
<feature type="domain" description="PAS" evidence="2">
    <location>
        <begin position="210"/>
        <end position="256"/>
    </location>
</feature>
<dbReference type="PROSITE" id="PS50887">
    <property type="entry name" value="GGDEF"/>
    <property type="match status" value="1"/>
</dbReference>
<dbReference type="SMART" id="SM00052">
    <property type="entry name" value="EAL"/>
    <property type="match status" value="1"/>
</dbReference>
<dbReference type="InterPro" id="IPR043128">
    <property type="entry name" value="Rev_trsase/Diguanyl_cyclase"/>
</dbReference>
<dbReference type="CDD" id="cd01949">
    <property type="entry name" value="GGDEF"/>
    <property type="match status" value="1"/>
</dbReference>
<dbReference type="InterPro" id="IPR012226">
    <property type="entry name" value="Diguanyl_cyclase/Pdiesterase"/>
</dbReference>
<dbReference type="PANTHER" id="PTHR44757">
    <property type="entry name" value="DIGUANYLATE CYCLASE DGCP"/>
    <property type="match status" value="1"/>
</dbReference>
<dbReference type="Gene3D" id="3.30.70.270">
    <property type="match status" value="1"/>
</dbReference>